<evidence type="ECO:0000256" key="1">
    <source>
        <dbReference type="SAM" id="MobiDB-lite"/>
    </source>
</evidence>
<dbReference type="Proteomes" id="UP000494206">
    <property type="component" value="Unassembled WGS sequence"/>
</dbReference>
<protein>
    <submittedName>
        <fullName evidence="3">Uncharacterized protein</fullName>
    </submittedName>
</protein>
<evidence type="ECO:0000256" key="2">
    <source>
        <dbReference type="SAM" id="SignalP"/>
    </source>
</evidence>
<feature type="region of interest" description="Disordered" evidence="1">
    <location>
        <begin position="39"/>
        <end position="157"/>
    </location>
</feature>
<name>A0A8S1E6Q6_9PELO</name>
<accession>A0A8S1E6Q6</accession>
<keyword evidence="4" id="KW-1185">Reference proteome</keyword>
<dbReference type="EMBL" id="CADEPM010000001">
    <property type="protein sequence ID" value="CAB3397198.1"/>
    <property type="molecule type" value="Genomic_DNA"/>
</dbReference>
<dbReference type="AlphaFoldDB" id="A0A8S1E6Q6"/>
<gene>
    <name evidence="3" type="ORF">CBOVIS_LOCUS650</name>
</gene>
<evidence type="ECO:0000313" key="4">
    <source>
        <dbReference type="Proteomes" id="UP000494206"/>
    </source>
</evidence>
<feature type="compositionally biased region" description="Gly residues" evidence="1">
    <location>
        <begin position="92"/>
        <end position="107"/>
    </location>
</feature>
<feature type="chain" id="PRO_5035894191" evidence="2">
    <location>
        <begin position="16"/>
        <end position="169"/>
    </location>
</feature>
<feature type="signal peptide" evidence="2">
    <location>
        <begin position="1"/>
        <end position="15"/>
    </location>
</feature>
<feature type="compositionally biased region" description="Gly residues" evidence="1">
    <location>
        <begin position="45"/>
        <end position="54"/>
    </location>
</feature>
<keyword evidence="2" id="KW-0732">Signal</keyword>
<organism evidence="3 4">
    <name type="scientific">Caenorhabditis bovis</name>
    <dbReference type="NCBI Taxonomy" id="2654633"/>
    <lineage>
        <taxon>Eukaryota</taxon>
        <taxon>Metazoa</taxon>
        <taxon>Ecdysozoa</taxon>
        <taxon>Nematoda</taxon>
        <taxon>Chromadorea</taxon>
        <taxon>Rhabditida</taxon>
        <taxon>Rhabditina</taxon>
        <taxon>Rhabditomorpha</taxon>
        <taxon>Rhabditoidea</taxon>
        <taxon>Rhabditidae</taxon>
        <taxon>Peloderinae</taxon>
        <taxon>Caenorhabditis</taxon>
    </lineage>
</organism>
<proteinExistence type="predicted"/>
<comment type="caution">
    <text evidence="3">The sequence shown here is derived from an EMBL/GenBank/DDBJ whole genome shotgun (WGS) entry which is preliminary data.</text>
</comment>
<reference evidence="3 4" key="1">
    <citation type="submission" date="2020-04" db="EMBL/GenBank/DDBJ databases">
        <authorList>
            <person name="Laetsch R D."/>
            <person name="Stevens L."/>
            <person name="Kumar S."/>
            <person name="Blaxter L. M."/>
        </authorList>
    </citation>
    <scope>NUCLEOTIDE SEQUENCE [LARGE SCALE GENOMIC DNA]</scope>
</reference>
<evidence type="ECO:0000313" key="3">
    <source>
        <dbReference type="EMBL" id="CAB3397198.1"/>
    </source>
</evidence>
<sequence>MRRFILLFAVGYATAQFGRGSRYGDSGPYGGAGGEAVFESRTGRFDGGPVGFGRGRFPDGPGPYRGAQREYGEGAGGFPDGLGPYRESPRGFGDGPGGYDGFSGGPRGFRDEHQHGPDYNSGPYGAGGPSDFRGPETYGTGQGEFNHPVAGDPDHGGRIAEKILTSILG</sequence>